<accession>A0AAD2HMS8</accession>
<keyword evidence="2" id="KW-1185">Reference proteome</keyword>
<feature type="non-terminal residue" evidence="1">
    <location>
        <position position="80"/>
    </location>
</feature>
<comment type="caution">
    <text evidence="1">The sequence shown here is derived from an EMBL/GenBank/DDBJ whole genome shotgun (WGS) entry which is preliminary data.</text>
</comment>
<dbReference type="AlphaFoldDB" id="A0AAD2HMS8"/>
<feature type="non-terminal residue" evidence="1">
    <location>
        <position position="1"/>
    </location>
</feature>
<reference evidence="1" key="1">
    <citation type="submission" date="2023-11" db="EMBL/GenBank/DDBJ databases">
        <authorList>
            <person name="De Vega J J."/>
            <person name="De Vega J J."/>
        </authorList>
    </citation>
    <scope>NUCLEOTIDE SEQUENCE</scope>
</reference>
<organism evidence="1 2">
    <name type="scientific">Mycena citricolor</name>
    <dbReference type="NCBI Taxonomy" id="2018698"/>
    <lineage>
        <taxon>Eukaryota</taxon>
        <taxon>Fungi</taxon>
        <taxon>Dikarya</taxon>
        <taxon>Basidiomycota</taxon>
        <taxon>Agaricomycotina</taxon>
        <taxon>Agaricomycetes</taxon>
        <taxon>Agaricomycetidae</taxon>
        <taxon>Agaricales</taxon>
        <taxon>Marasmiineae</taxon>
        <taxon>Mycenaceae</taxon>
        <taxon>Mycena</taxon>
    </lineage>
</organism>
<name>A0AAD2HMS8_9AGAR</name>
<dbReference type="EMBL" id="CAVNYO010000419">
    <property type="protein sequence ID" value="CAK5277638.1"/>
    <property type="molecule type" value="Genomic_DNA"/>
</dbReference>
<dbReference type="Proteomes" id="UP001295794">
    <property type="component" value="Unassembled WGS sequence"/>
</dbReference>
<evidence type="ECO:0000313" key="2">
    <source>
        <dbReference type="Proteomes" id="UP001295794"/>
    </source>
</evidence>
<protein>
    <submittedName>
        <fullName evidence="1">Uncharacterized protein</fullName>
    </submittedName>
</protein>
<sequence length="80" mass="8313">PLPTSAPCCEPKASRSDLLSILSPEYVDNHSPVAAGLTSPSLAADARTSELCLSVSVIVHSHTPQCNVLLAEASVPYDIV</sequence>
<evidence type="ECO:0000313" key="1">
    <source>
        <dbReference type="EMBL" id="CAK5277638.1"/>
    </source>
</evidence>
<proteinExistence type="predicted"/>
<gene>
    <name evidence="1" type="ORF">MYCIT1_LOCUS26646</name>
</gene>